<dbReference type="InterPro" id="IPR011727">
    <property type="entry name" value="CHP02117"/>
</dbReference>
<keyword evidence="1" id="KW-0472">Membrane</keyword>
<name>A0A1G1T0B7_9BACT</name>
<reference evidence="2 3" key="1">
    <citation type="submission" date="2016-08" db="EMBL/GenBank/DDBJ databases">
        <title>Hymenobacter coccineus sp. nov., Hymenobacter lapidarius sp. nov. and Hymenobacter glacialis sp. nov., isolated from Antarctic soil.</title>
        <authorList>
            <person name="Sedlacek I."/>
            <person name="Kralova S."/>
            <person name="Kyrova K."/>
            <person name="Maslanova I."/>
            <person name="Stankova E."/>
            <person name="Vrbovska V."/>
            <person name="Nemec M."/>
            <person name="Bartak M."/>
            <person name="Svec P."/>
            <person name="Busse H.-J."/>
            <person name="Pantucek R."/>
        </authorList>
    </citation>
    <scope>NUCLEOTIDE SEQUENCE [LARGE SCALE GENOMIC DNA]</scope>
    <source>
        <strain evidence="2 3">CCM 8643</strain>
    </source>
</reference>
<gene>
    <name evidence="2" type="ORF">BEN47_02800</name>
</gene>
<evidence type="ECO:0000313" key="2">
    <source>
        <dbReference type="EMBL" id="OGX84311.1"/>
    </source>
</evidence>
<keyword evidence="1" id="KW-1133">Transmembrane helix</keyword>
<protein>
    <recommendedName>
        <fullName evidence="4">Urease-associated protein</fullName>
    </recommendedName>
</protein>
<proteinExistence type="predicted"/>
<dbReference type="Pfam" id="PF09601">
    <property type="entry name" value="DUF2459"/>
    <property type="match status" value="1"/>
</dbReference>
<dbReference type="NCBIfam" id="TIGR02117">
    <property type="entry name" value="chp_urease_rgn"/>
    <property type="match status" value="1"/>
</dbReference>
<keyword evidence="1" id="KW-0812">Transmembrane</keyword>
<dbReference type="STRING" id="1908237.BEN47_02800"/>
<dbReference type="EMBL" id="MDZB01000120">
    <property type="protein sequence ID" value="OGX84311.1"/>
    <property type="molecule type" value="Genomic_DNA"/>
</dbReference>
<comment type="caution">
    <text evidence="2">The sequence shown here is derived from an EMBL/GenBank/DDBJ whole genome shotgun (WGS) entry which is preliminary data.</text>
</comment>
<evidence type="ECO:0008006" key="4">
    <source>
        <dbReference type="Google" id="ProtNLM"/>
    </source>
</evidence>
<keyword evidence="3" id="KW-1185">Reference proteome</keyword>
<dbReference type="AlphaFoldDB" id="A0A1G1T0B7"/>
<feature type="transmembrane region" description="Helical" evidence="1">
    <location>
        <begin position="12"/>
        <end position="33"/>
    </location>
</feature>
<evidence type="ECO:0000313" key="3">
    <source>
        <dbReference type="Proteomes" id="UP000176294"/>
    </source>
</evidence>
<organism evidence="2 3">
    <name type="scientific">Hymenobacter lapidarius</name>
    <dbReference type="NCBI Taxonomy" id="1908237"/>
    <lineage>
        <taxon>Bacteria</taxon>
        <taxon>Pseudomonadati</taxon>
        <taxon>Bacteroidota</taxon>
        <taxon>Cytophagia</taxon>
        <taxon>Cytophagales</taxon>
        <taxon>Hymenobacteraceae</taxon>
        <taxon>Hymenobacter</taxon>
    </lineage>
</organism>
<dbReference type="Proteomes" id="UP000176294">
    <property type="component" value="Unassembled WGS sequence"/>
</dbReference>
<accession>A0A1G1T0B7</accession>
<sequence length="229" mass="25263">MSITLRKIVKPIGYAVGALLGVAALYVGTAFVLSRITVPKAQPQAARDVLVYLHSNGVHTDIVVPVKSPQMDWSQLLPYSNIPSGDTSLPYLAFGWGDKGFYLDTPTWAELKFSTAFVAAFWLGSSAMHATYLPSLAPGPDTVPLYLSHDEYARLITYIQKSFRYDAAGRAQHIKGHSYGQDDAFYEAHGVYSFLYTCNTWTNNALKASGQKACLWTPAEYGILYQYGK</sequence>
<evidence type="ECO:0000256" key="1">
    <source>
        <dbReference type="SAM" id="Phobius"/>
    </source>
</evidence>
<dbReference type="RefSeq" id="WP_070728863.1">
    <property type="nucleotide sequence ID" value="NZ_MDZB01000120.1"/>
</dbReference>